<accession>A0A5C3KTI8</accession>
<feature type="transmembrane region" description="Helical" evidence="1">
    <location>
        <begin position="173"/>
        <end position="193"/>
    </location>
</feature>
<feature type="transmembrane region" description="Helical" evidence="1">
    <location>
        <begin position="20"/>
        <end position="38"/>
    </location>
</feature>
<protein>
    <submittedName>
        <fullName evidence="2">Uncharacterized protein</fullName>
    </submittedName>
</protein>
<sequence length="260" mass="29490">MSSVAAMIETLRRVAHHRQVFNYVMASSLVLYAIDYLHTLPTEKLAFDLWTVHGLHMNKSVVYDRCALNNVASSIIQITAMIIAEAIMFVRVYALCGKNRMILYWLILQFITNRLHPDIIACVPIKSDTKKLAMVFAIILVSESMIMLISLAGFWKYRKSSNQLFKTLRNDGIIYYISLTLITAANIIFDTVAPVSSMQFMLAVPQAVLHSVLSCRLVLQLYEASEHEAMAVSGPVVNSGVRFAPRKTTVEWTFNFNRYK</sequence>
<keyword evidence="1" id="KW-0472">Membrane</keyword>
<keyword evidence="1" id="KW-0812">Transmembrane</keyword>
<dbReference type="STRING" id="230819.A0A5C3KTI8"/>
<evidence type="ECO:0000313" key="3">
    <source>
        <dbReference type="Proteomes" id="UP000307440"/>
    </source>
</evidence>
<keyword evidence="1" id="KW-1133">Transmembrane helix</keyword>
<feature type="transmembrane region" description="Helical" evidence="1">
    <location>
        <begin position="75"/>
        <end position="94"/>
    </location>
</feature>
<evidence type="ECO:0000256" key="1">
    <source>
        <dbReference type="SAM" id="Phobius"/>
    </source>
</evidence>
<dbReference type="Proteomes" id="UP000307440">
    <property type="component" value="Unassembled WGS sequence"/>
</dbReference>
<proteinExistence type="predicted"/>
<keyword evidence="3" id="KW-1185">Reference proteome</keyword>
<name>A0A5C3KTI8_COPMA</name>
<reference evidence="2 3" key="1">
    <citation type="journal article" date="2019" name="Nat. Ecol. Evol.">
        <title>Megaphylogeny resolves global patterns of mushroom evolution.</title>
        <authorList>
            <person name="Varga T."/>
            <person name="Krizsan K."/>
            <person name="Foldi C."/>
            <person name="Dima B."/>
            <person name="Sanchez-Garcia M."/>
            <person name="Sanchez-Ramirez S."/>
            <person name="Szollosi G.J."/>
            <person name="Szarkandi J.G."/>
            <person name="Papp V."/>
            <person name="Albert L."/>
            <person name="Andreopoulos W."/>
            <person name="Angelini C."/>
            <person name="Antonin V."/>
            <person name="Barry K.W."/>
            <person name="Bougher N.L."/>
            <person name="Buchanan P."/>
            <person name="Buyck B."/>
            <person name="Bense V."/>
            <person name="Catcheside P."/>
            <person name="Chovatia M."/>
            <person name="Cooper J."/>
            <person name="Damon W."/>
            <person name="Desjardin D."/>
            <person name="Finy P."/>
            <person name="Geml J."/>
            <person name="Haridas S."/>
            <person name="Hughes K."/>
            <person name="Justo A."/>
            <person name="Karasinski D."/>
            <person name="Kautmanova I."/>
            <person name="Kiss B."/>
            <person name="Kocsube S."/>
            <person name="Kotiranta H."/>
            <person name="LaButti K.M."/>
            <person name="Lechner B.E."/>
            <person name="Liimatainen K."/>
            <person name="Lipzen A."/>
            <person name="Lukacs Z."/>
            <person name="Mihaltcheva S."/>
            <person name="Morgado L.N."/>
            <person name="Niskanen T."/>
            <person name="Noordeloos M.E."/>
            <person name="Ohm R.A."/>
            <person name="Ortiz-Santana B."/>
            <person name="Ovrebo C."/>
            <person name="Racz N."/>
            <person name="Riley R."/>
            <person name="Savchenko A."/>
            <person name="Shiryaev A."/>
            <person name="Soop K."/>
            <person name="Spirin V."/>
            <person name="Szebenyi C."/>
            <person name="Tomsovsky M."/>
            <person name="Tulloss R.E."/>
            <person name="Uehling J."/>
            <person name="Grigoriev I.V."/>
            <person name="Vagvolgyi C."/>
            <person name="Papp T."/>
            <person name="Martin F.M."/>
            <person name="Miettinen O."/>
            <person name="Hibbett D.S."/>
            <person name="Nagy L.G."/>
        </authorList>
    </citation>
    <scope>NUCLEOTIDE SEQUENCE [LARGE SCALE GENOMIC DNA]</scope>
    <source>
        <strain evidence="2 3">CBS 121175</strain>
    </source>
</reference>
<organism evidence="2 3">
    <name type="scientific">Coprinopsis marcescibilis</name>
    <name type="common">Agaric fungus</name>
    <name type="synonym">Psathyrella marcescibilis</name>
    <dbReference type="NCBI Taxonomy" id="230819"/>
    <lineage>
        <taxon>Eukaryota</taxon>
        <taxon>Fungi</taxon>
        <taxon>Dikarya</taxon>
        <taxon>Basidiomycota</taxon>
        <taxon>Agaricomycotina</taxon>
        <taxon>Agaricomycetes</taxon>
        <taxon>Agaricomycetidae</taxon>
        <taxon>Agaricales</taxon>
        <taxon>Agaricineae</taxon>
        <taxon>Psathyrellaceae</taxon>
        <taxon>Coprinopsis</taxon>
    </lineage>
</organism>
<evidence type="ECO:0000313" key="2">
    <source>
        <dbReference type="EMBL" id="TFK23505.1"/>
    </source>
</evidence>
<gene>
    <name evidence="2" type="ORF">FA15DRAFT_705395</name>
</gene>
<dbReference type="EMBL" id="ML210217">
    <property type="protein sequence ID" value="TFK23505.1"/>
    <property type="molecule type" value="Genomic_DNA"/>
</dbReference>
<dbReference type="OrthoDB" id="2675435at2759"/>
<feature type="transmembrane region" description="Helical" evidence="1">
    <location>
        <begin position="132"/>
        <end position="153"/>
    </location>
</feature>
<dbReference type="AlphaFoldDB" id="A0A5C3KTI8"/>